<gene>
    <name evidence="11" type="primary">psaL</name>
</gene>
<dbReference type="Pfam" id="PF02605">
    <property type="entry name" value="PsaL"/>
    <property type="match status" value="1"/>
</dbReference>
<keyword evidence="3" id="KW-0602">Photosynthesis</keyword>
<feature type="transmembrane region" description="Helical" evidence="9">
    <location>
        <begin position="31"/>
        <end position="50"/>
    </location>
</feature>
<keyword evidence="7 9" id="KW-0472">Membrane</keyword>
<evidence type="ECO:0000256" key="2">
    <source>
        <dbReference type="ARBA" id="ARBA00008820"/>
    </source>
</evidence>
<dbReference type="PANTHER" id="PTHR34803">
    <property type="entry name" value="PHOTOSYSTEM I REACTION CENTER SUBUNIT XI, CHLOROPLASTIC"/>
    <property type="match status" value="1"/>
</dbReference>
<dbReference type="InterPro" id="IPR003757">
    <property type="entry name" value="PSI_PsaL"/>
</dbReference>
<protein>
    <recommendedName>
        <fullName evidence="8">PSI subunit V</fullName>
    </recommendedName>
</protein>
<sequence length="84" mass="8959">MSLSASGTASTSNFLASLPIYRTSLRPARRGLEIGAAHGFFLYGPFLYGPFQSPASENFTEYISLLSTIALITILTAAITNKPS</sequence>
<evidence type="ECO:0000256" key="3">
    <source>
        <dbReference type="ARBA" id="ARBA00022531"/>
    </source>
</evidence>
<comment type="similarity">
    <text evidence="2">Belongs to the PsaL family.</text>
</comment>
<dbReference type="InterPro" id="IPR036592">
    <property type="entry name" value="PSI_PsaL_sf"/>
</dbReference>
<evidence type="ECO:0000256" key="8">
    <source>
        <dbReference type="ARBA" id="ARBA00032768"/>
    </source>
</evidence>
<keyword evidence="6 9" id="KW-1133">Transmembrane helix</keyword>
<evidence type="ECO:0000256" key="7">
    <source>
        <dbReference type="ARBA" id="ARBA00023136"/>
    </source>
</evidence>
<comment type="subcellular location">
    <subcellularLocation>
        <location evidence="1">Membrane</location>
        <topology evidence="1">Multi-pass membrane protein</topology>
    </subcellularLocation>
</comment>
<dbReference type="GO" id="GO:0016491">
    <property type="term" value="F:oxidoreductase activity"/>
    <property type="evidence" value="ECO:0007669"/>
    <property type="project" value="UniProtKB-KW"/>
</dbReference>
<keyword evidence="11" id="KW-0150">Chloroplast</keyword>
<keyword evidence="11" id="KW-0934">Plastid</keyword>
<keyword evidence="4 9" id="KW-0812">Transmembrane</keyword>
<evidence type="ECO:0000259" key="10">
    <source>
        <dbReference type="Pfam" id="PF02605"/>
    </source>
</evidence>
<keyword evidence="5" id="KW-0603">Photosystem I</keyword>
<organism evidence="11">
    <name type="scientific">Karenia mikimotoi</name>
    <name type="common">Red tide dinoflagellate</name>
    <name type="synonym">Gymnodinium mikimotoi</name>
    <dbReference type="NCBI Taxonomy" id="225107"/>
    <lineage>
        <taxon>Eukaryota</taxon>
        <taxon>Sar</taxon>
        <taxon>Alveolata</taxon>
        <taxon>Dinophyceae</taxon>
        <taxon>Gymnodiniales</taxon>
        <taxon>Kareniaceae</taxon>
        <taxon>Karenia</taxon>
    </lineage>
</organism>
<dbReference type="SUPFAM" id="SSF81568">
    <property type="entry name" value="Photosystem I reaction center subunit XI, PsaL"/>
    <property type="match status" value="1"/>
</dbReference>
<geneLocation type="chloroplast" evidence="11"/>
<dbReference type="GO" id="GO:0015979">
    <property type="term" value="P:photosynthesis"/>
    <property type="evidence" value="ECO:0007669"/>
    <property type="project" value="UniProtKB-KW"/>
</dbReference>
<dbReference type="AlphaFoldDB" id="A0A0U1WP71"/>
<dbReference type="EMBL" id="KM065641">
    <property type="protein sequence ID" value="AIG99528.1"/>
    <property type="molecule type" value="Transcribed_RNA"/>
</dbReference>
<evidence type="ECO:0000313" key="11">
    <source>
        <dbReference type="EMBL" id="AIG99528.1"/>
    </source>
</evidence>
<keyword evidence="11" id="KW-0560">Oxidoreductase</keyword>
<evidence type="ECO:0000256" key="5">
    <source>
        <dbReference type="ARBA" id="ARBA00022836"/>
    </source>
</evidence>
<evidence type="ECO:0000256" key="9">
    <source>
        <dbReference type="SAM" id="Phobius"/>
    </source>
</evidence>
<accession>A0A0U1WP71</accession>
<name>A0A0U1WP71_KARMI</name>
<dbReference type="PANTHER" id="PTHR34803:SF2">
    <property type="entry name" value="PHOTOSYSTEM I REACTION CENTER SUBUNIT XI, CHLOROPLASTIC"/>
    <property type="match status" value="1"/>
</dbReference>
<feature type="domain" description="Photosystem I PsaL reaction centre subunit XI" evidence="10">
    <location>
        <begin position="9"/>
        <end position="80"/>
    </location>
</feature>
<reference evidence="11" key="1">
    <citation type="journal article" date="2016" name="Plant Mol. Biol.">
        <title>Diversity of transcripts and transcript processing forms in plastids of the dinoflagellate alga Karenia mikimotoi.</title>
        <authorList>
            <person name="Dorrell R.G."/>
            <person name="Hinksman G.A."/>
            <person name="Howe C.J."/>
        </authorList>
    </citation>
    <scope>NUCLEOTIDE SEQUENCE</scope>
    <source>
        <strain evidence="11">RCC1513</strain>
    </source>
</reference>
<dbReference type="GO" id="GO:0009538">
    <property type="term" value="C:photosystem I reaction center"/>
    <property type="evidence" value="ECO:0007669"/>
    <property type="project" value="InterPro"/>
</dbReference>
<proteinExistence type="inferred from homology"/>
<feature type="transmembrane region" description="Helical" evidence="9">
    <location>
        <begin position="62"/>
        <end position="80"/>
    </location>
</feature>
<evidence type="ECO:0000256" key="6">
    <source>
        <dbReference type="ARBA" id="ARBA00022989"/>
    </source>
</evidence>
<dbReference type="Gene3D" id="1.20.1240.10">
    <property type="entry name" value="Photosystem I PsaL, reaction centre subunit XI"/>
    <property type="match status" value="1"/>
</dbReference>
<evidence type="ECO:0000256" key="1">
    <source>
        <dbReference type="ARBA" id="ARBA00004141"/>
    </source>
</evidence>
<evidence type="ECO:0000256" key="4">
    <source>
        <dbReference type="ARBA" id="ARBA00022692"/>
    </source>
</evidence>
<dbReference type="InterPro" id="IPR022980">
    <property type="entry name" value="PSI_suXI"/>
</dbReference>